<protein>
    <submittedName>
        <fullName evidence="4">Uncharacterized protein LOC113784480</fullName>
    </submittedName>
</protein>
<feature type="region of interest" description="Disordered" evidence="1">
    <location>
        <begin position="251"/>
        <end position="314"/>
    </location>
</feature>
<dbReference type="InterPro" id="IPR058594">
    <property type="entry name" value="PB1-like_dom_pln"/>
</dbReference>
<evidence type="ECO:0000259" key="2">
    <source>
        <dbReference type="Pfam" id="PF26130"/>
    </source>
</evidence>
<feature type="domain" description="PB1-like" evidence="2">
    <location>
        <begin position="30"/>
        <end position="127"/>
    </location>
</feature>
<dbReference type="PANTHER" id="PTHR31973">
    <property type="entry name" value="POLYPROTEIN, PUTATIVE-RELATED"/>
    <property type="match status" value="1"/>
</dbReference>
<dbReference type="OrthoDB" id="1435385at2759"/>
<name>A0A3Q7YBE4_CICAR</name>
<feature type="compositionally biased region" description="Acidic residues" evidence="1">
    <location>
        <begin position="269"/>
        <end position="281"/>
    </location>
</feature>
<keyword evidence="3" id="KW-1185">Reference proteome</keyword>
<dbReference type="STRING" id="3827.A0A3Q7YBE4"/>
<gene>
    <name evidence="4" type="primary">LOC113784480</name>
</gene>
<organism evidence="3 4">
    <name type="scientific">Cicer arietinum</name>
    <name type="common">Chickpea</name>
    <name type="synonym">Garbanzo</name>
    <dbReference type="NCBI Taxonomy" id="3827"/>
    <lineage>
        <taxon>Eukaryota</taxon>
        <taxon>Viridiplantae</taxon>
        <taxon>Streptophyta</taxon>
        <taxon>Embryophyta</taxon>
        <taxon>Tracheophyta</taxon>
        <taxon>Spermatophyta</taxon>
        <taxon>Magnoliopsida</taxon>
        <taxon>eudicotyledons</taxon>
        <taxon>Gunneridae</taxon>
        <taxon>Pentapetalae</taxon>
        <taxon>rosids</taxon>
        <taxon>fabids</taxon>
        <taxon>Fabales</taxon>
        <taxon>Fabaceae</taxon>
        <taxon>Papilionoideae</taxon>
        <taxon>50 kb inversion clade</taxon>
        <taxon>NPAAA clade</taxon>
        <taxon>Hologalegina</taxon>
        <taxon>IRL clade</taxon>
        <taxon>Cicereae</taxon>
        <taxon>Cicer</taxon>
    </lineage>
</organism>
<evidence type="ECO:0000256" key="1">
    <source>
        <dbReference type="SAM" id="MobiDB-lite"/>
    </source>
</evidence>
<dbReference type="PANTHER" id="PTHR31973:SF187">
    <property type="entry name" value="MUTATOR TRANSPOSASE MUDRA PROTEIN"/>
    <property type="match status" value="1"/>
</dbReference>
<reference evidence="4" key="1">
    <citation type="submission" date="2025-08" db="UniProtKB">
        <authorList>
            <consortium name="RefSeq"/>
        </authorList>
    </citation>
    <scope>IDENTIFICATION</scope>
    <source>
        <tissue evidence="4">Etiolated seedlings</tissue>
    </source>
</reference>
<evidence type="ECO:0000313" key="3">
    <source>
        <dbReference type="Proteomes" id="UP000087171"/>
    </source>
</evidence>
<feature type="region of interest" description="Disordered" evidence="1">
    <location>
        <begin position="1"/>
        <end position="20"/>
    </location>
</feature>
<dbReference type="AlphaFoldDB" id="A0A3Q7YBE4"/>
<dbReference type="Pfam" id="PF26130">
    <property type="entry name" value="PB1-like"/>
    <property type="match status" value="1"/>
</dbReference>
<evidence type="ECO:0000313" key="4">
    <source>
        <dbReference type="RefSeq" id="XP_027186490.1"/>
    </source>
</evidence>
<dbReference type="RefSeq" id="XP_027186490.1">
    <property type="nucleotide sequence ID" value="XM_027330689.1"/>
</dbReference>
<feature type="compositionally biased region" description="Acidic residues" evidence="1">
    <location>
        <begin position="204"/>
        <end position="227"/>
    </location>
</feature>
<sequence>MASGGHFEFSPSSDRKEDTKFCARPTSVHRVRLRINHGGSFVNHPVKMYVCAQVDEMNWSWDVDLMSHMQITKMVKSLGYMSFKSLWYQHPKYSFTRGLRPLNNDEDVLKFAEDVKGFNVIDVFVEHCIDNPETEPDQPDSEPLQPDQPEPEAVQLESEAVQPESEAVQTEEDKSESEPVQTEPDQPQSEPVEPESEAVHGEDYLSEEDEDYVANSDDDDDDMGELYDDEDWDWISEIPTEIFVNVGDENSFERHENPRGNPGPSFATDFEENDVNSDDLDTPLGSEVDEENVRKNPKFNQPENSDEVRRAKNKQDKTEWLAKKFVPMLRHTPEMKPNGLIVEALDKWGVKLSKYQAYRAKVRAIEMIQGAQREQYAHLREYADELRRSNPNSTVIIKCGMSDIGPVFERIYVCLEACKAAFANTCRPLIGLDACFLKGEYGGQLIAAVGKDGNNQMIPIAYAVVEA</sequence>
<accession>A0A3Q7YBE4</accession>
<proteinExistence type="predicted"/>
<feature type="region of interest" description="Disordered" evidence="1">
    <location>
        <begin position="130"/>
        <end position="227"/>
    </location>
</feature>
<dbReference type="Proteomes" id="UP000087171">
    <property type="component" value="Unplaced"/>
</dbReference>
<dbReference type="PaxDb" id="3827-XP_004514856.1"/>